<dbReference type="PIRSF" id="PIRSF031982">
    <property type="entry name" value="UCP031982_abhydr"/>
    <property type="match status" value="1"/>
</dbReference>
<dbReference type="InterPro" id="IPR002925">
    <property type="entry name" value="Dienelactn_hydro"/>
</dbReference>
<evidence type="ECO:0000259" key="2">
    <source>
        <dbReference type="Pfam" id="PF01738"/>
    </source>
</evidence>
<organism evidence="3 4">
    <name type="scientific">Ottowia testudinis</name>
    <dbReference type="NCBI Taxonomy" id="2816950"/>
    <lineage>
        <taxon>Bacteria</taxon>
        <taxon>Pseudomonadati</taxon>
        <taxon>Pseudomonadota</taxon>
        <taxon>Betaproteobacteria</taxon>
        <taxon>Burkholderiales</taxon>
        <taxon>Comamonadaceae</taxon>
        <taxon>Ottowia</taxon>
    </lineage>
</organism>
<evidence type="ECO:0000313" key="4">
    <source>
        <dbReference type="Proteomes" id="UP000663903"/>
    </source>
</evidence>
<keyword evidence="1" id="KW-0732">Signal</keyword>
<name>A0A975H1N6_9BURK</name>
<feature type="signal peptide" evidence="1">
    <location>
        <begin position="1"/>
        <end position="30"/>
    </location>
</feature>
<evidence type="ECO:0000256" key="1">
    <source>
        <dbReference type="SAM" id="SignalP"/>
    </source>
</evidence>
<keyword evidence="4" id="KW-1185">Reference proteome</keyword>
<reference evidence="3" key="1">
    <citation type="submission" date="2021-03" db="EMBL/GenBank/DDBJ databases">
        <title>Ottowia sp. 27C isolated from the cloaca of a Giant Asian pond turtle (Heosemys grandis).</title>
        <authorList>
            <person name="Spergser J."/>
            <person name="Busse H.-J."/>
        </authorList>
    </citation>
    <scope>NUCLEOTIDE SEQUENCE</scope>
    <source>
        <strain evidence="3">27C</strain>
    </source>
</reference>
<evidence type="ECO:0000313" key="3">
    <source>
        <dbReference type="EMBL" id="QTD43939.1"/>
    </source>
</evidence>
<proteinExistence type="predicted"/>
<accession>A0A975H1N6</accession>
<protein>
    <submittedName>
        <fullName evidence="3">Dienelactone hydrolase family protein</fullName>
    </submittedName>
</protein>
<dbReference type="EMBL" id="CP071796">
    <property type="protein sequence ID" value="QTD43939.1"/>
    <property type="molecule type" value="Genomic_DNA"/>
</dbReference>
<feature type="chain" id="PRO_5036941072" evidence="1">
    <location>
        <begin position="31"/>
        <end position="363"/>
    </location>
</feature>
<dbReference type="Gene3D" id="3.40.50.1820">
    <property type="entry name" value="alpha/beta hydrolase"/>
    <property type="match status" value="1"/>
</dbReference>
<dbReference type="AlphaFoldDB" id="A0A975H1N6"/>
<dbReference type="InterPro" id="IPR016986">
    <property type="entry name" value="UCP031982_abhydr"/>
</dbReference>
<gene>
    <name evidence="3" type="ORF">J1M35_12380</name>
</gene>
<dbReference type="SUPFAM" id="SSF53474">
    <property type="entry name" value="alpha/beta-Hydrolases"/>
    <property type="match status" value="1"/>
</dbReference>
<feature type="domain" description="Dienelactone hydrolase" evidence="2">
    <location>
        <begin position="81"/>
        <end position="178"/>
    </location>
</feature>
<dbReference type="KEGG" id="otd:J1M35_12380"/>
<sequence>MMPVRTHTSPHCWRQALICTALAFSAAAHAGMATDTLRSTALAGPVTLFYPSQDVEQPLRRGPYTVRAAARGAPAPGNGALIVISHGSGGGPWNYADLARQLVQAGYVVALPEHEGDNWHDHRFVGPEAWKRRPLEVSRTIDAVLADARWSATLKPGAVGVYGMSAGGHTALTLAGGQWSPARLLAHCQANLEQDFHTCVGLRTELTGGAADRIKLAVTRQMLPKYLSDATPQGHTEPRIGAIVAEVPLAADFDPATLTQPVAPLGLVRAGQDRWLVPRFHVDTVRAACAPCELVADLPQAGHGALLSPAPVDLSPLESRLLQGDKPLGAGELADTQQRIVQFFNRHLTSRAPARAAAPQSPP</sequence>
<dbReference type="RefSeq" id="WP_208007347.1">
    <property type="nucleotide sequence ID" value="NZ_CP071796.1"/>
</dbReference>
<dbReference type="GO" id="GO:0016787">
    <property type="term" value="F:hydrolase activity"/>
    <property type="evidence" value="ECO:0007669"/>
    <property type="project" value="UniProtKB-KW"/>
</dbReference>
<dbReference type="Proteomes" id="UP000663903">
    <property type="component" value="Chromosome"/>
</dbReference>
<keyword evidence="3" id="KW-0378">Hydrolase</keyword>
<dbReference type="InterPro" id="IPR029058">
    <property type="entry name" value="AB_hydrolase_fold"/>
</dbReference>
<dbReference type="Pfam" id="PF01738">
    <property type="entry name" value="DLH"/>
    <property type="match status" value="1"/>
</dbReference>